<keyword evidence="2" id="KW-1185">Reference proteome</keyword>
<dbReference type="AlphaFoldDB" id="A0A931F7K3"/>
<evidence type="ECO:0008006" key="3">
    <source>
        <dbReference type="Google" id="ProtNLM"/>
    </source>
</evidence>
<name>A0A931F7K3_9ACTN</name>
<evidence type="ECO:0000313" key="1">
    <source>
        <dbReference type="EMBL" id="MBF8194483.1"/>
    </source>
</evidence>
<reference evidence="1" key="1">
    <citation type="submission" date="2020-11" db="EMBL/GenBank/DDBJ databases">
        <title>Whole-genome analyses of Nonomuraea sp. K274.</title>
        <authorList>
            <person name="Veyisoglu A."/>
        </authorList>
    </citation>
    <scope>NUCLEOTIDE SEQUENCE</scope>
    <source>
        <strain evidence="1">K274</strain>
    </source>
</reference>
<proteinExistence type="predicted"/>
<gene>
    <name evidence="1" type="ORF">ITP53_54290</name>
</gene>
<organism evidence="1 2">
    <name type="scientific">Nonomuraea cypriaca</name>
    <dbReference type="NCBI Taxonomy" id="1187855"/>
    <lineage>
        <taxon>Bacteria</taxon>
        <taxon>Bacillati</taxon>
        <taxon>Actinomycetota</taxon>
        <taxon>Actinomycetes</taxon>
        <taxon>Streptosporangiales</taxon>
        <taxon>Streptosporangiaceae</taxon>
        <taxon>Nonomuraea</taxon>
    </lineage>
</organism>
<dbReference type="RefSeq" id="WP_195903297.1">
    <property type="nucleotide sequence ID" value="NZ_JADOGI010000428.1"/>
</dbReference>
<dbReference type="EMBL" id="JADOGI010000428">
    <property type="protein sequence ID" value="MBF8194483.1"/>
    <property type="molecule type" value="Genomic_DNA"/>
</dbReference>
<evidence type="ECO:0000313" key="2">
    <source>
        <dbReference type="Proteomes" id="UP000605361"/>
    </source>
</evidence>
<dbReference type="Proteomes" id="UP000605361">
    <property type="component" value="Unassembled WGS sequence"/>
</dbReference>
<protein>
    <recommendedName>
        <fullName evidence="3">TIGR03086 family protein</fullName>
    </recommendedName>
</protein>
<comment type="caution">
    <text evidence="1">The sequence shown here is derived from an EMBL/GenBank/DDBJ whole genome shotgun (WGS) entry which is preliminary data.</text>
</comment>
<sequence>MLVRDRATEVLGRWAGTLVDEPIAIDDRHLTSPMVAAVGAIEVTVHGWDVARACGEHRPIPTLMAAELLDLARLFVTRHDRPSRFAAPLNVPAHAPAQDHILAYLGRDPNWPCQP</sequence>
<accession>A0A931F7K3</accession>